<dbReference type="Proteomes" id="UP001210925">
    <property type="component" value="Unassembled WGS sequence"/>
</dbReference>
<reference evidence="1" key="1">
    <citation type="submission" date="2020-05" db="EMBL/GenBank/DDBJ databases">
        <title>Phylogenomic resolution of chytrid fungi.</title>
        <authorList>
            <person name="Stajich J.E."/>
            <person name="Amses K."/>
            <person name="Simmons R."/>
            <person name="Seto K."/>
            <person name="Myers J."/>
            <person name="Bonds A."/>
            <person name="Quandt C.A."/>
            <person name="Barry K."/>
            <person name="Liu P."/>
            <person name="Grigoriev I."/>
            <person name="Longcore J.E."/>
            <person name="James T.Y."/>
        </authorList>
    </citation>
    <scope>NUCLEOTIDE SEQUENCE</scope>
    <source>
        <strain evidence="1">PLAUS21</strain>
    </source>
</reference>
<accession>A0AAD5Y071</accession>
<evidence type="ECO:0000313" key="2">
    <source>
        <dbReference type="Proteomes" id="UP001210925"/>
    </source>
</evidence>
<keyword evidence="2" id="KW-1185">Reference proteome</keyword>
<dbReference type="InterPro" id="IPR009011">
    <property type="entry name" value="Man6P_isomerase_rcpt-bd_dom_sf"/>
</dbReference>
<dbReference type="AlphaFoldDB" id="A0AAD5Y071"/>
<name>A0AAD5Y071_9FUNG</name>
<organism evidence="1 2">
    <name type="scientific">Boothiomyces macroporosus</name>
    <dbReference type="NCBI Taxonomy" id="261099"/>
    <lineage>
        <taxon>Eukaryota</taxon>
        <taxon>Fungi</taxon>
        <taxon>Fungi incertae sedis</taxon>
        <taxon>Chytridiomycota</taxon>
        <taxon>Chytridiomycota incertae sedis</taxon>
        <taxon>Chytridiomycetes</taxon>
        <taxon>Rhizophydiales</taxon>
        <taxon>Terramycetaceae</taxon>
        <taxon>Boothiomyces</taxon>
    </lineage>
</organism>
<proteinExistence type="predicted"/>
<sequence length="182" mass="21294">MTECLEYNNGDFVYSICPKKNVIQRFSTDLKESEDLTELEWKIIQKIRYKLGVFSVIPPTNVPYFNLDKPAGSYLSTGLDGTFRLKQLWGSGDYCEEITQKRQIIITTKIMSVNEYSVCLYTMHIKSPLLCDIDGFTPREYKNRGDIECFVDKALLENLDPAERKRWRMEDQEVKENFVLFS</sequence>
<dbReference type="Gene3D" id="2.70.130.10">
    <property type="entry name" value="Mannose-6-phosphate receptor binding domain"/>
    <property type="match status" value="1"/>
</dbReference>
<comment type="caution">
    <text evidence="1">The sequence shown here is derived from an EMBL/GenBank/DDBJ whole genome shotgun (WGS) entry which is preliminary data.</text>
</comment>
<dbReference type="EMBL" id="JADGKB010000169">
    <property type="protein sequence ID" value="KAJ3251735.1"/>
    <property type="molecule type" value="Genomic_DNA"/>
</dbReference>
<evidence type="ECO:0000313" key="1">
    <source>
        <dbReference type="EMBL" id="KAJ3251735.1"/>
    </source>
</evidence>
<protein>
    <submittedName>
        <fullName evidence="1">Uncharacterized protein</fullName>
    </submittedName>
</protein>
<gene>
    <name evidence="1" type="ORF">HK103_002080</name>
</gene>